<dbReference type="GO" id="GO:0004386">
    <property type="term" value="F:helicase activity"/>
    <property type="evidence" value="ECO:0007669"/>
    <property type="project" value="UniProtKB-KW"/>
</dbReference>
<dbReference type="AlphaFoldDB" id="A0A6N8HZG8"/>
<keyword evidence="4" id="KW-0067">ATP-binding</keyword>
<dbReference type="EMBL" id="VWXL01000052">
    <property type="protein sequence ID" value="MVB11162.1"/>
    <property type="molecule type" value="Genomic_DNA"/>
</dbReference>
<evidence type="ECO:0000313" key="7">
    <source>
        <dbReference type="Proteomes" id="UP000469440"/>
    </source>
</evidence>
<proteinExistence type="predicted"/>
<dbReference type="Pfam" id="PF19263">
    <property type="entry name" value="DUF5906"/>
    <property type="match status" value="1"/>
</dbReference>
<dbReference type="Proteomes" id="UP000469440">
    <property type="component" value="Unassembled WGS sequence"/>
</dbReference>
<dbReference type="SMART" id="SM00885">
    <property type="entry name" value="D5_N"/>
    <property type="match status" value="1"/>
</dbReference>
<name>A0A6N8HZG8_9FIRM</name>
<dbReference type="InterPro" id="IPR014818">
    <property type="entry name" value="Phage/plasmid_primase_P4_C"/>
</dbReference>
<dbReference type="InterPro" id="IPR027417">
    <property type="entry name" value="P-loop_NTPase"/>
</dbReference>
<dbReference type="OrthoDB" id="9763644at2"/>
<sequence length="773" mass="87784">MFEYIPQEIRSVNNWCCWQAVPDPGKPGKIKKVPINAKTGGQAQSNNSDTWCGFDDAVAASVNFSGIGFMFSGSGYFGVDIDGVEGAIEDYRHGETDNIIGEFIYGLQSYAEYSQSGRGIHIICRGKLPPAGRRRKNVEMYESGRFFIMTGNCASEFAEIADCTERIKPLHEKYIGGGTEPSTGIETPAPLNLSESEIIRLIEDSKQGDTFRALYAGKWDSFYTSQSEADLGFCNMLAFWCRCDEQLMDKIFRSSGLMRDKWDRKQSGTTYGKITLQKAVKDCTKVYEPKSEYHIVIGQPAAKPEKKKLYSFDDTGNAERLVDTFGDRIRYSYVNKSWLYYDGRKWCFDVTGAIHRMADEIVEQMRNDMDYYVQNAPENWGDTETVEKNYMKHLKQSRSNRSKSSMITEAQHHVPITPDQLDTHKSLLCTPNGIINLKTGELQAHDREKFITKITNCEYTDKIDHPLWDSFLDSTFGGDQELIRYIQKAVGYSLTGSTQEQCAFFCYGTGRNGKSTFLETISDAIGDYATNIQPETIMVKPGATGPTSDIARLKGARFVNSAEPNEGVRLNEGLVKQLTGGDKVTASRKYENEFEFYPEFKLWMSTNHKPVIRGTDVGIWRRICLIPFTVCIPEDRVDKNLKYKLHQELPGILKWAVDGCLLWQREGLEQPQAVKQATAEYRSEMDVISAFMDACCEINDGWEKVRAKDVFQAYAKWARENNEYEMKSTKFGIEMAKRFSKGHDRDGVFYRGFSVNEEYLPYQVKFGGNVTSL</sequence>
<dbReference type="InterPro" id="IPR006500">
    <property type="entry name" value="Helicase_put_C_phage/plasmid"/>
</dbReference>
<keyword evidence="3" id="KW-0347">Helicase</keyword>
<dbReference type="InterPro" id="IPR004968">
    <property type="entry name" value="DNA_primase/NTPase_C"/>
</dbReference>
<evidence type="ECO:0000256" key="4">
    <source>
        <dbReference type="ARBA" id="ARBA00022840"/>
    </source>
</evidence>
<dbReference type="RefSeq" id="WP_156990487.1">
    <property type="nucleotide sequence ID" value="NZ_VWXL01000052.1"/>
</dbReference>
<keyword evidence="2" id="KW-0378">Hydrolase</keyword>
<evidence type="ECO:0000256" key="3">
    <source>
        <dbReference type="ARBA" id="ARBA00022806"/>
    </source>
</evidence>
<protein>
    <recommendedName>
        <fullName evidence="5">SF3 helicase domain-containing protein</fullName>
    </recommendedName>
</protein>
<evidence type="ECO:0000256" key="2">
    <source>
        <dbReference type="ARBA" id="ARBA00022801"/>
    </source>
</evidence>
<dbReference type="PANTHER" id="PTHR35372:SF2">
    <property type="entry name" value="SF3 HELICASE DOMAIN-CONTAINING PROTEIN"/>
    <property type="match status" value="1"/>
</dbReference>
<dbReference type="GO" id="GO:0005524">
    <property type="term" value="F:ATP binding"/>
    <property type="evidence" value="ECO:0007669"/>
    <property type="project" value="UniProtKB-KW"/>
</dbReference>
<dbReference type="Pfam" id="PF08706">
    <property type="entry name" value="D5_N"/>
    <property type="match status" value="1"/>
</dbReference>
<keyword evidence="1" id="KW-0547">Nucleotide-binding</keyword>
<dbReference type="InterPro" id="IPR051620">
    <property type="entry name" value="ORF904-like_C"/>
</dbReference>
<dbReference type="InterPro" id="IPR045455">
    <property type="entry name" value="NrS-1_pol-like_helicase"/>
</dbReference>
<evidence type="ECO:0000259" key="5">
    <source>
        <dbReference type="PROSITE" id="PS51206"/>
    </source>
</evidence>
<dbReference type="Gene3D" id="3.40.50.300">
    <property type="entry name" value="P-loop containing nucleotide triphosphate hydrolases"/>
    <property type="match status" value="1"/>
</dbReference>
<evidence type="ECO:0000256" key="1">
    <source>
        <dbReference type="ARBA" id="ARBA00022741"/>
    </source>
</evidence>
<dbReference type="GO" id="GO:0016787">
    <property type="term" value="F:hydrolase activity"/>
    <property type="evidence" value="ECO:0007669"/>
    <property type="project" value="UniProtKB-KW"/>
</dbReference>
<gene>
    <name evidence="6" type="ORF">CAFE_18680</name>
</gene>
<dbReference type="Pfam" id="PF22763">
    <property type="entry name" value="NrS1-1_pol-like_HBD"/>
    <property type="match status" value="1"/>
</dbReference>
<dbReference type="InterPro" id="IPR054468">
    <property type="entry name" value="NrSPol-like_HBD"/>
</dbReference>
<comment type="caution">
    <text evidence="6">The sequence shown here is derived from an EMBL/GenBank/DDBJ whole genome shotgun (WGS) entry which is preliminary data.</text>
</comment>
<evidence type="ECO:0000313" key="6">
    <source>
        <dbReference type="EMBL" id="MVB11162.1"/>
    </source>
</evidence>
<feature type="domain" description="SF3 helicase" evidence="5">
    <location>
        <begin position="481"/>
        <end position="641"/>
    </location>
</feature>
<dbReference type="NCBIfam" id="TIGR01613">
    <property type="entry name" value="primase_Cterm"/>
    <property type="match status" value="1"/>
</dbReference>
<organism evidence="6 7">
    <name type="scientific">Caproicibacter fermentans</name>
    <dbReference type="NCBI Taxonomy" id="2576756"/>
    <lineage>
        <taxon>Bacteria</taxon>
        <taxon>Bacillati</taxon>
        <taxon>Bacillota</taxon>
        <taxon>Clostridia</taxon>
        <taxon>Eubacteriales</taxon>
        <taxon>Acutalibacteraceae</taxon>
        <taxon>Caproicibacter</taxon>
    </lineage>
</organism>
<dbReference type="InterPro" id="IPR014015">
    <property type="entry name" value="Helicase_SF3_DNA-vir"/>
</dbReference>
<dbReference type="Pfam" id="PF03288">
    <property type="entry name" value="Pox_D5"/>
    <property type="match status" value="1"/>
</dbReference>
<accession>A0A6N8HZG8</accession>
<dbReference type="PROSITE" id="PS51206">
    <property type="entry name" value="SF3_HELICASE_1"/>
    <property type="match status" value="1"/>
</dbReference>
<reference evidence="6 7" key="1">
    <citation type="submission" date="2019-09" db="EMBL/GenBank/DDBJ databases">
        <title>Genome sequence of Clostridium sp. EA1.</title>
        <authorList>
            <person name="Poehlein A."/>
            <person name="Bengelsdorf F.R."/>
            <person name="Daniel R."/>
        </authorList>
    </citation>
    <scope>NUCLEOTIDE SEQUENCE [LARGE SCALE GENOMIC DNA]</scope>
    <source>
        <strain evidence="6 7">EA1</strain>
    </source>
</reference>
<dbReference type="PANTHER" id="PTHR35372">
    <property type="entry name" value="ATP BINDING PROTEIN-RELATED"/>
    <property type="match status" value="1"/>
</dbReference>
<dbReference type="SUPFAM" id="SSF52540">
    <property type="entry name" value="P-loop containing nucleoside triphosphate hydrolases"/>
    <property type="match status" value="1"/>
</dbReference>
<keyword evidence="7" id="KW-1185">Reference proteome</keyword>